<evidence type="ECO:0000256" key="3">
    <source>
        <dbReference type="ARBA" id="ARBA00022833"/>
    </source>
</evidence>
<keyword evidence="7" id="KW-1185">Reference proteome</keyword>
<evidence type="ECO:0000256" key="4">
    <source>
        <dbReference type="PROSITE-ProRule" id="PRU00723"/>
    </source>
</evidence>
<keyword evidence="1 4" id="KW-0479">Metal-binding</keyword>
<keyword evidence="3 4" id="KW-0862">Zinc</keyword>
<dbReference type="PROSITE" id="PS50103">
    <property type="entry name" value="ZF_C3H1"/>
    <property type="match status" value="1"/>
</dbReference>
<evidence type="ECO:0000256" key="1">
    <source>
        <dbReference type="ARBA" id="ARBA00022723"/>
    </source>
</evidence>
<dbReference type="InterPro" id="IPR036855">
    <property type="entry name" value="Znf_CCCH_sf"/>
</dbReference>
<reference evidence="6 7" key="1">
    <citation type="journal article" date="2015" name="Proc. Natl. Acad. Sci. U.S.A.">
        <title>The resurrection genome of Boea hygrometrica: A blueprint for survival of dehydration.</title>
        <authorList>
            <person name="Xiao L."/>
            <person name="Yang G."/>
            <person name="Zhang L."/>
            <person name="Yang X."/>
            <person name="Zhao S."/>
            <person name="Ji Z."/>
            <person name="Zhou Q."/>
            <person name="Hu M."/>
            <person name="Wang Y."/>
            <person name="Chen M."/>
            <person name="Xu Y."/>
            <person name="Jin H."/>
            <person name="Xiao X."/>
            <person name="Hu G."/>
            <person name="Bao F."/>
            <person name="Hu Y."/>
            <person name="Wan P."/>
            <person name="Li L."/>
            <person name="Deng X."/>
            <person name="Kuang T."/>
            <person name="Xiang C."/>
            <person name="Zhu J.K."/>
            <person name="Oliver M.J."/>
            <person name="He Y."/>
        </authorList>
    </citation>
    <scope>NUCLEOTIDE SEQUENCE [LARGE SCALE GENOMIC DNA]</scope>
    <source>
        <strain evidence="7">cv. XS01</strain>
    </source>
</reference>
<dbReference type="Proteomes" id="UP000250235">
    <property type="component" value="Unassembled WGS sequence"/>
</dbReference>
<organism evidence="6 7">
    <name type="scientific">Dorcoceras hygrometricum</name>
    <dbReference type="NCBI Taxonomy" id="472368"/>
    <lineage>
        <taxon>Eukaryota</taxon>
        <taxon>Viridiplantae</taxon>
        <taxon>Streptophyta</taxon>
        <taxon>Embryophyta</taxon>
        <taxon>Tracheophyta</taxon>
        <taxon>Spermatophyta</taxon>
        <taxon>Magnoliopsida</taxon>
        <taxon>eudicotyledons</taxon>
        <taxon>Gunneridae</taxon>
        <taxon>Pentapetalae</taxon>
        <taxon>asterids</taxon>
        <taxon>lamiids</taxon>
        <taxon>Lamiales</taxon>
        <taxon>Gesneriaceae</taxon>
        <taxon>Didymocarpoideae</taxon>
        <taxon>Trichosporeae</taxon>
        <taxon>Loxocarpinae</taxon>
        <taxon>Dorcoceras</taxon>
    </lineage>
</organism>
<evidence type="ECO:0000313" key="7">
    <source>
        <dbReference type="Proteomes" id="UP000250235"/>
    </source>
</evidence>
<dbReference type="SUPFAM" id="SSF90229">
    <property type="entry name" value="CCCH zinc finger"/>
    <property type="match status" value="1"/>
</dbReference>
<dbReference type="EMBL" id="KQ987745">
    <property type="protein sequence ID" value="KZV56935.1"/>
    <property type="molecule type" value="Genomic_DNA"/>
</dbReference>
<proteinExistence type="predicted"/>
<evidence type="ECO:0000313" key="6">
    <source>
        <dbReference type="EMBL" id="KZV56935.1"/>
    </source>
</evidence>
<keyword evidence="2 4" id="KW-0863">Zinc-finger</keyword>
<accession>A0A2Z7DGZ7</accession>
<evidence type="ECO:0000259" key="5">
    <source>
        <dbReference type="PROSITE" id="PS50103"/>
    </source>
</evidence>
<gene>
    <name evidence="6" type="ORF">F511_26918</name>
</gene>
<protein>
    <recommendedName>
        <fullName evidence="5">C3H1-type domain-containing protein</fullName>
    </recommendedName>
</protein>
<name>A0A2Z7DGZ7_9LAMI</name>
<dbReference type="InterPro" id="IPR000571">
    <property type="entry name" value="Znf_CCCH"/>
</dbReference>
<dbReference type="OrthoDB" id="446617at2759"/>
<feature type="domain" description="C3H1-type" evidence="5">
    <location>
        <begin position="133"/>
        <end position="161"/>
    </location>
</feature>
<dbReference type="GO" id="GO:0008270">
    <property type="term" value="F:zinc ion binding"/>
    <property type="evidence" value="ECO:0007669"/>
    <property type="project" value="UniProtKB-KW"/>
</dbReference>
<evidence type="ECO:0000256" key="2">
    <source>
        <dbReference type="ARBA" id="ARBA00022771"/>
    </source>
</evidence>
<dbReference type="AlphaFoldDB" id="A0A2Z7DGZ7"/>
<sequence>MENQRNFKVPKLKSLDGVISPINVPNFVGGRRFQHSPLSPILDPYASDNSEPPSPLMKYLCSGSPALGATVPSSPVFATPLKVEEDVLVMDGIPVPKSNKGGRARGRPTLISLSLNSTSLSQVGGVGAETSSSNKADICRHWEDSGICRLDFKCQLAHGKEELRPRFSAKNKSEIFNPYISSSGSGSSSHGKSSCSVKQLISASTTAAALSLPTPPKPVVSSTSTLEIKRNSVFIYDSKVPSPSLSCSNWSPLDDGIEITLPPGLSEGKKIFSKEDLEAQIQRVLYGTGSTKRLPVFSQSLH</sequence>
<dbReference type="Gene3D" id="4.10.1000.10">
    <property type="entry name" value="Zinc finger, CCCH-type"/>
    <property type="match status" value="1"/>
</dbReference>
<feature type="zinc finger region" description="C3H1-type" evidence="4">
    <location>
        <begin position="133"/>
        <end position="161"/>
    </location>
</feature>